<feature type="transmembrane region" description="Helical" evidence="1">
    <location>
        <begin position="119"/>
        <end position="139"/>
    </location>
</feature>
<feature type="transmembrane region" description="Helical" evidence="1">
    <location>
        <begin position="48"/>
        <end position="67"/>
    </location>
</feature>
<keyword evidence="1" id="KW-0472">Membrane</keyword>
<organism evidence="2 3">
    <name type="scientific">Lentilactobacillus kosonis</name>
    <dbReference type="NCBI Taxonomy" id="2810561"/>
    <lineage>
        <taxon>Bacteria</taxon>
        <taxon>Bacillati</taxon>
        <taxon>Bacillota</taxon>
        <taxon>Bacilli</taxon>
        <taxon>Lactobacillales</taxon>
        <taxon>Lactobacillaceae</taxon>
        <taxon>Lentilactobacillus</taxon>
    </lineage>
</organism>
<proteinExistence type="predicted"/>
<evidence type="ECO:0000313" key="2">
    <source>
        <dbReference type="EMBL" id="GAY72284.1"/>
    </source>
</evidence>
<reference evidence="2 3" key="1">
    <citation type="submission" date="2017-11" db="EMBL/GenBank/DDBJ databases">
        <title>Draft Genome Sequence of Lactobacillus curieae NBRC 111893 isolated from Koso, a Japanese sugar-Vegetable Fermented Beverage.</title>
        <authorList>
            <person name="Chiou T.Y."/>
            <person name="Oshima K."/>
            <person name="Suda W."/>
            <person name="Hattori M."/>
            <person name="Takahashi T."/>
        </authorList>
    </citation>
    <scope>NUCLEOTIDE SEQUENCE [LARGE SCALE GENOMIC DNA]</scope>
    <source>
        <strain evidence="2 3">NBRC111893</strain>
    </source>
</reference>
<keyword evidence="3" id="KW-1185">Reference proteome</keyword>
<name>A0A401FIT7_9LACO</name>
<feature type="transmembrane region" description="Helical" evidence="1">
    <location>
        <begin position="79"/>
        <end position="99"/>
    </location>
</feature>
<keyword evidence="1" id="KW-1133">Transmembrane helix</keyword>
<dbReference type="Proteomes" id="UP000286974">
    <property type="component" value="Unassembled WGS sequence"/>
</dbReference>
<evidence type="ECO:0000256" key="1">
    <source>
        <dbReference type="SAM" id="Phobius"/>
    </source>
</evidence>
<comment type="caution">
    <text evidence="2">The sequence shown here is derived from an EMBL/GenBank/DDBJ whole genome shotgun (WGS) entry which is preliminary data.</text>
</comment>
<evidence type="ECO:0000313" key="3">
    <source>
        <dbReference type="Proteomes" id="UP000286974"/>
    </source>
</evidence>
<feature type="transmembrane region" description="Helical" evidence="1">
    <location>
        <begin position="26"/>
        <end position="42"/>
    </location>
</feature>
<accession>A0A401FIT7</accession>
<keyword evidence="1" id="KW-0812">Transmembrane</keyword>
<dbReference type="EMBL" id="BEXA01000001">
    <property type="protein sequence ID" value="GAY72284.1"/>
    <property type="molecule type" value="Genomic_DNA"/>
</dbReference>
<sequence>MRDDRMLNHYAAQERQLTKSHKLDRYSYYFGAMMLALSYVNLFRVGGFHLEIIPMILVANAVILAFNYSEWHRFNISRILIMLGVLCMSLLTNGIIIGLSPNLQKTFAVTNTARTIGRFTGNVVLTIILSISMTLIIFLRPRHN</sequence>
<gene>
    <name evidence="2" type="ORF">NBRC111893_430</name>
</gene>
<dbReference type="AlphaFoldDB" id="A0A401FIT7"/>
<protein>
    <submittedName>
        <fullName evidence="2">Transcriptional regulator, XRE family</fullName>
    </submittedName>
</protein>